<evidence type="ECO:0000256" key="3">
    <source>
        <dbReference type="ARBA" id="ARBA00022574"/>
    </source>
</evidence>
<evidence type="ECO:0000256" key="2">
    <source>
        <dbReference type="ARBA" id="ARBA00005851"/>
    </source>
</evidence>
<evidence type="ECO:0000313" key="8">
    <source>
        <dbReference type="WBParaSite" id="ASIM_0001743301-mRNA-1"/>
    </source>
</evidence>
<reference evidence="8" key="1">
    <citation type="submission" date="2017-02" db="UniProtKB">
        <authorList>
            <consortium name="WormBaseParasite"/>
        </authorList>
    </citation>
    <scope>IDENTIFICATION</scope>
</reference>
<dbReference type="SUPFAM" id="SSF55331">
    <property type="entry name" value="Tautomerase/MIF"/>
    <property type="match status" value="1"/>
</dbReference>
<comment type="subcellular location">
    <subcellularLocation>
        <location evidence="1">Nucleus</location>
    </subcellularLocation>
</comment>
<protein>
    <submittedName>
        <fullName evidence="8">WD_REPEATS_REGION domain-containing protein</fullName>
    </submittedName>
</protein>
<dbReference type="Gene3D" id="3.30.429.10">
    <property type="entry name" value="Macrophage Migration Inhibitory Factor"/>
    <property type="match status" value="1"/>
</dbReference>
<dbReference type="OrthoDB" id="9890280at2759"/>
<dbReference type="Pfam" id="PF01187">
    <property type="entry name" value="MIF"/>
    <property type="match status" value="1"/>
</dbReference>
<evidence type="ECO:0000256" key="1">
    <source>
        <dbReference type="ARBA" id="ARBA00004123"/>
    </source>
</evidence>
<evidence type="ECO:0000256" key="5">
    <source>
        <dbReference type="ARBA" id="ARBA00023242"/>
    </source>
</evidence>
<dbReference type="SUPFAM" id="SSF50978">
    <property type="entry name" value="WD40 repeat-like"/>
    <property type="match status" value="1"/>
</dbReference>
<evidence type="ECO:0000313" key="7">
    <source>
        <dbReference type="Proteomes" id="UP000267096"/>
    </source>
</evidence>
<dbReference type="SMART" id="SM00320">
    <property type="entry name" value="WD40"/>
    <property type="match status" value="5"/>
</dbReference>
<dbReference type="InterPro" id="IPR015943">
    <property type="entry name" value="WD40/YVTN_repeat-like_dom_sf"/>
</dbReference>
<dbReference type="InterPro" id="IPR001680">
    <property type="entry name" value="WD40_rpt"/>
</dbReference>
<keyword evidence="4" id="KW-0677">Repeat</keyword>
<dbReference type="PANTHER" id="PTHR22652:SF0">
    <property type="entry name" value="NUCLEOPORIN NUP43"/>
    <property type="match status" value="1"/>
</dbReference>
<dbReference type="AlphaFoldDB" id="A0A0M3K8Z2"/>
<dbReference type="PROSITE" id="PS01158">
    <property type="entry name" value="MIF"/>
    <property type="match status" value="1"/>
</dbReference>
<evidence type="ECO:0000313" key="6">
    <source>
        <dbReference type="EMBL" id="VDK58836.1"/>
    </source>
</evidence>
<dbReference type="Gene3D" id="2.130.10.10">
    <property type="entry name" value="YVTN repeat-like/Quinoprotein amine dehydrogenase"/>
    <property type="match status" value="1"/>
</dbReference>
<dbReference type="InterPro" id="IPR001398">
    <property type="entry name" value="Macrophage_inhib_fac"/>
</dbReference>
<gene>
    <name evidence="6" type="ORF">ASIM_LOCUS16840</name>
</gene>
<proteinExistence type="inferred from homology"/>
<organism evidence="8">
    <name type="scientific">Anisakis simplex</name>
    <name type="common">Herring worm</name>
    <dbReference type="NCBI Taxonomy" id="6269"/>
    <lineage>
        <taxon>Eukaryota</taxon>
        <taxon>Metazoa</taxon>
        <taxon>Ecdysozoa</taxon>
        <taxon>Nematoda</taxon>
        <taxon>Chromadorea</taxon>
        <taxon>Rhabditida</taxon>
        <taxon>Spirurina</taxon>
        <taxon>Ascaridomorpha</taxon>
        <taxon>Ascaridoidea</taxon>
        <taxon>Anisakidae</taxon>
        <taxon>Anisakis</taxon>
        <taxon>Anisakis simplex complex</taxon>
    </lineage>
</organism>
<comment type="similarity">
    <text evidence="2">Belongs to the MIF family.</text>
</comment>
<keyword evidence="5" id="KW-0539">Nucleus</keyword>
<name>A0A0M3K8Z2_ANISI</name>
<accession>A0A0M3K8Z2</accession>
<dbReference type="EMBL" id="UYRR01033466">
    <property type="protein sequence ID" value="VDK58836.1"/>
    <property type="molecule type" value="Genomic_DNA"/>
</dbReference>
<dbReference type="Proteomes" id="UP000267096">
    <property type="component" value="Unassembled WGS sequence"/>
</dbReference>
<evidence type="ECO:0000256" key="4">
    <source>
        <dbReference type="ARBA" id="ARBA00022737"/>
    </source>
</evidence>
<keyword evidence="7" id="KW-1185">Reference proteome</keyword>
<keyword evidence="3" id="KW-0853">WD repeat</keyword>
<dbReference type="InterPro" id="IPR036322">
    <property type="entry name" value="WD40_repeat_dom_sf"/>
</dbReference>
<dbReference type="InterPro" id="IPR014347">
    <property type="entry name" value="Tautomerase/MIF_sf"/>
</dbReference>
<dbReference type="PANTHER" id="PTHR22652">
    <property type="entry name" value="NUCLEOPORIN NUP43"/>
    <property type="match status" value="1"/>
</dbReference>
<sequence>MPCFTINTNVAADKVPADFLKKTSALIAKALSKPESYVATRINPGQQMTFGGSTDPCAICTLESIGAVGGARNNAHAEKLYKHIKEALGIPGNRYFFLQCTSASWTLTQQRWHSMDQLLPRKLRCRCKMMEYEQNQSSNERRTQSGGGKISKVRWINPEARQKIFVSGTYESADNKLTLWSIPQVSAGGDSFNRDFQLSVEDDVNDIVNCGSSSIGVALNNGDVLVIDADSDELNVQQTFRSVHRRCAANAVAAFEQRLVSGGADGSIVLFDLSQNGGASQPFVIASQMSSVRSLVMLTSNLLVSTHLCGRIYLWDLRDCSQSSSLSSSDTAQSIMKPSLVFHPTDTKSAIMTVAAHPADSQLISFGTEDGIIGFMDTRVTTECMAPISLPFSVGCINEIRFHPSYPDNIYCVSSEGVLIHLDATQQRVLQRQGGGSTSISRITPFSNANVAILMDEPLPLNSIDVCSDGVITGSDSHMITFIDRQFFV</sequence>
<dbReference type="WBParaSite" id="ASIM_0001743301-mRNA-1">
    <property type="protein sequence ID" value="ASIM_0001743301-mRNA-1"/>
    <property type="gene ID" value="ASIM_0001743301"/>
</dbReference>
<dbReference type="GO" id="GO:0031080">
    <property type="term" value="C:nuclear pore outer ring"/>
    <property type="evidence" value="ECO:0007669"/>
    <property type="project" value="TreeGrafter"/>
</dbReference>
<reference evidence="6 7" key="2">
    <citation type="submission" date="2018-11" db="EMBL/GenBank/DDBJ databases">
        <authorList>
            <consortium name="Pathogen Informatics"/>
        </authorList>
    </citation>
    <scope>NUCLEOTIDE SEQUENCE [LARGE SCALE GENOMIC DNA]</scope>
</reference>
<dbReference type="InterPro" id="IPR019829">
    <property type="entry name" value="Macrophage_inhib_fac_CS"/>
</dbReference>